<gene>
    <name evidence="2" type="ORF">SAMN05660472_00762</name>
</gene>
<dbReference type="Proteomes" id="UP000198718">
    <property type="component" value="Unassembled WGS sequence"/>
</dbReference>
<dbReference type="RefSeq" id="WP_090550480.1">
    <property type="nucleotide sequence ID" value="NZ_FNFP01000001.1"/>
</dbReference>
<proteinExistence type="predicted"/>
<evidence type="ECO:0008006" key="4">
    <source>
        <dbReference type="Google" id="ProtNLM"/>
    </source>
</evidence>
<keyword evidence="1" id="KW-0812">Transmembrane</keyword>
<dbReference type="OrthoDB" id="1757039at2"/>
<evidence type="ECO:0000256" key="1">
    <source>
        <dbReference type="SAM" id="Phobius"/>
    </source>
</evidence>
<keyword evidence="1" id="KW-1133">Transmembrane helix</keyword>
<sequence length="117" mass="13731">MMKNRKHAIVIIIILVILSSLLYWYPVQKYLAEKSLKEYMSVQGTTNAIIDSKRIYKDYTIGGYVIDIIYQDDPDYRYNYTYIPLKGLKSKMVCIIFDKENVSADINNKEVKYPSID</sequence>
<dbReference type="InterPro" id="IPR021486">
    <property type="entry name" value="DUF3139"/>
</dbReference>
<accession>A0A1G8Z7F1</accession>
<evidence type="ECO:0000313" key="3">
    <source>
        <dbReference type="Proteomes" id="UP000198718"/>
    </source>
</evidence>
<dbReference type="EMBL" id="FNFP01000001">
    <property type="protein sequence ID" value="SDK11011.1"/>
    <property type="molecule type" value="Genomic_DNA"/>
</dbReference>
<dbReference type="AlphaFoldDB" id="A0A1G8Z7F1"/>
<feature type="transmembrane region" description="Helical" evidence="1">
    <location>
        <begin position="7"/>
        <end position="25"/>
    </location>
</feature>
<name>A0A1G8Z7F1_9FIRM</name>
<organism evidence="2 3">
    <name type="scientific">Natronincola ferrireducens</name>
    <dbReference type="NCBI Taxonomy" id="393762"/>
    <lineage>
        <taxon>Bacteria</taxon>
        <taxon>Bacillati</taxon>
        <taxon>Bacillota</taxon>
        <taxon>Clostridia</taxon>
        <taxon>Peptostreptococcales</taxon>
        <taxon>Natronincolaceae</taxon>
        <taxon>Natronincola</taxon>
    </lineage>
</organism>
<keyword evidence="1" id="KW-0472">Membrane</keyword>
<keyword evidence="3" id="KW-1185">Reference proteome</keyword>
<dbReference type="Pfam" id="PF11337">
    <property type="entry name" value="DUF3139"/>
    <property type="match status" value="1"/>
</dbReference>
<evidence type="ECO:0000313" key="2">
    <source>
        <dbReference type="EMBL" id="SDK11011.1"/>
    </source>
</evidence>
<reference evidence="2 3" key="1">
    <citation type="submission" date="2016-10" db="EMBL/GenBank/DDBJ databases">
        <authorList>
            <person name="de Groot N.N."/>
        </authorList>
    </citation>
    <scope>NUCLEOTIDE SEQUENCE [LARGE SCALE GENOMIC DNA]</scope>
    <source>
        <strain evidence="2 3">DSM 18346</strain>
    </source>
</reference>
<protein>
    <recommendedName>
        <fullName evidence="4">DUF3139 domain-containing protein</fullName>
    </recommendedName>
</protein>